<dbReference type="EMBL" id="KP255958">
    <property type="protein sequence ID" value="AKE31846.1"/>
    <property type="molecule type" value="mRNA"/>
</dbReference>
<dbReference type="Gene3D" id="1.10.238.20">
    <property type="entry name" value="Pheromone/general odorant binding protein domain"/>
    <property type="match status" value="1"/>
</dbReference>
<feature type="chain" id="PRO_5008892414" evidence="1">
    <location>
        <begin position="19"/>
        <end position="155"/>
    </location>
</feature>
<dbReference type="InterPro" id="IPR036728">
    <property type="entry name" value="PBP_GOBP_sf"/>
</dbReference>
<reference evidence="2" key="1">
    <citation type="submission" date="2014-12" db="EMBL/GenBank/DDBJ databases">
        <title>Transcriptome analysis of odorant binding protein genes in the bamboo forest grasshopper, Ceracris kiangsu Tsai.</title>
        <authorList>
            <person name="Li R."/>
            <person name="Jiang G."/>
        </authorList>
    </citation>
    <scope>NUCLEOTIDE SEQUENCE</scope>
</reference>
<feature type="signal peptide" evidence="1">
    <location>
        <begin position="1"/>
        <end position="18"/>
    </location>
</feature>
<sequence length="155" mass="16527">MAVSVIAGALGLLAAALATTVTTDIPTEEILRWVETCNKSHPISQELLRSLATSGGLLADESDTNARCYLECYDRLVGVANSDGMLNVENVVAILIHYYPKIAEIGAESVAEIVRNCSSKSGTGQCMTSYLIRKCYTEGLGVKSPNVSIFDSSFS</sequence>
<protein>
    <submittedName>
        <fullName evidence="2">Odorant-binding protein 8</fullName>
    </submittedName>
</protein>
<name>A0A1C8CHX7_CERKI</name>
<organism evidence="2">
    <name type="scientific">Ceracris kiangsu</name>
    <name type="common">Yellow-spined bamboo locust</name>
    <name type="synonym">Rammeacris kiangsu</name>
    <dbReference type="NCBI Taxonomy" id="227354"/>
    <lineage>
        <taxon>Eukaryota</taxon>
        <taxon>Metazoa</taxon>
        <taxon>Ecdysozoa</taxon>
        <taxon>Arthropoda</taxon>
        <taxon>Hexapoda</taxon>
        <taxon>Insecta</taxon>
        <taxon>Pterygota</taxon>
        <taxon>Neoptera</taxon>
        <taxon>Polyneoptera</taxon>
        <taxon>Orthoptera</taxon>
        <taxon>Caelifera</taxon>
        <taxon>Acrididea</taxon>
        <taxon>Acridomorpha</taxon>
        <taxon>Acridoidea</taxon>
        <taxon>Acrididae</taxon>
        <taxon>Gomphocerinae</taxon>
        <taxon>Ceracris</taxon>
    </lineage>
</organism>
<keyword evidence="1" id="KW-0732">Signal</keyword>
<evidence type="ECO:0000313" key="2">
    <source>
        <dbReference type="EMBL" id="AKE31846.1"/>
    </source>
</evidence>
<evidence type="ECO:0000256" key="1">
    <source>
        <dbReference type="SAM" id="SignalP"/>
    </source>
</evidence>
<dbReference type="CDD" id="cd23992">
    <property type="entry name" value="PBP_GOBP"/>
    <property type="match status" value="1"/>
</dbReference>
<accession>A0A1C8CHX7</accession>
<dbReference type="AlphaFoldDB" id="A0A1C8CHX7"/>
<dbReference type="GO" id="GO:0005549">
    <property type="term" value="F:odorant binding"/>
    <property type="evidence" value="ECO:0007669"/>
    <property type="project" value="InterPro"/>
</dbReference>
<proteinExistence type="evidence at transcript level"/>
<dbReference type="Pfam" id="PF01395">
    <property type="entry name" value="PBP_GOBP"/>
    <property type="match status" value="1"/>
</dbReference>
<dbReference type="InterPro" id="IPR006170">
    <property type="entry name" value="PBP/GOBP"/>
</dbReference>
<dbReference type="SUPFAM" id="SSF47565">
    <property type="entry name" value="Insect pheromone/odorant-binding proteins"/>
    <property type="match status" value="1"/>
</dbReference>